<protein>
    <submittedName>
        <fullName evidence="1">Uncharacterized protein</fullName>
    </submittedName>
</protein>
<accession>A0A067PJ78</accession>
<name>A0A067PJ78_9AGAM</name>
<dbReference type="EMBL" id="KL197752">
    <property type="protein sequence ID" value="KDQ51087.1"/>
    <property type="molecule type" value="Genomic_DNA"/>
</dbReference>
<dbReference type="InParanoid" id="A0A067PJ78"/>
<proteinExistence type="predicted"/>
<dbReference type="AlphaFoldDB" id="A0A067PJ78"/>
<reference evidence="2" key="1">
    <citation type="journal article" date="2014" name="Proc. Natl. Acad. Sci. U.S.A.">
        <title>Extensive sampling of basidiomycete genomes demonstrates inadequacy of the white-rot/brown-rot paradigm for wood decay fungi.</title>
        <authorList>
            <person name="Riley R."/>
            <person name="Salamov A.A."/>
            <person name="Brown D.W."/>
            <person name="Nagy L.G."/>
            <person name="Floudas D."/>
            <person name="Held B.W."/>
            <person name="Levasseur A."/>
            <person name="Lombard V."/>
            <person name="Morin E."/>
            <person name="Otillar R."/>
            <person name="Lindquist E.A."/>
            <person name="Sun H."/>
            <person name="LaButti K.M."/>
            <person name="Schmutz J."/>
            <person name="Jabbour D."/>
            <person name="Luo H."/>
            <person name="Baker S.E."/>
            <person name="Pisabarro A.G."/>
            <person name="Walton J.D."/>
            <person name="Blanchette R.A."/>
            <person name="Henrissat B."/>
            <person name="Martin F."/>
            <person name="Cullen D."/>
            <person name="Hibbett D.S."/>
            <person name="Grigoriev I.V."/>
        </authorList>
    </citation>
    <scope>NUCLEOTIDE SEQUENCE [LARGE SCALE GENOMIC DNA]</scope>
    <source>
        <strain evidence="2">MUCL 33604</strain>
    </source>
</reference>
<organism evidence="1 2">
    <name type="scientific">Jaapia argillacea MUCL 33604</name>
    <dbReference type="NCBI Taxonomy" id="933084"/>
    <lineage>
        <taxon>Eukaryota</taxon>
        <taxon>Fungi</taxon>
        <taxon>Dikarya</taxon>
        <taxon>Basidiomycota</taxon>
        <taxon>Agaricomycotina</taxon>
        <taxon>Agaricomycetes</taxon>
        <taxon>Agaricomycetidae</taxon>
        <taxon>Jaapiales</taxon>
        <taxon>Jaapiaceae</taxon>
        <taxon>Jaapia</taxon>
    </lineage>
</organism>
<dbReference type="Proteomes" id="UP000027265">
    <property type="component" value="Unassembled WGS sequence"/>
</dbReference>
<evidence type="ECO:0000313" key="1">
    <source>
        <dbReference type="EMBL" id="KDQ51087.1"/>
    </source>
</evidence>
<dbReference type="HOGENOM" id="CLU_2085174_0_0_1"/>
<gene>
    <name evidence="1" type="ORF">JAAARDRAFT_542204</name>
</gene>
<evidence type="ECO:0000313" key="2">
    <source>
        <dbReference type="Proteomes" id="UP000027265"/>
    </source>
</evidence>
<keyword evidence="2" id="KW-1185">Reference proteome</keyword>
<sequence length="117" mass="12821">MHQYCAQTVSYLSVLEMSGLSALGAHRHLHSHSLQGNVSAFIERKASLLNIRISGYSPHPPRVCPRAEWEGEGRRPSGSHPLSLTPTVAKVPIPSSRWCDPALFTPSGVVVLLDLWN</sequence>